<name>A0A4V2NXA5_9ACTN</name>
<dbReference type="Gene3D" id="2.30.110.10">
    <property type="entry name" value="Electron Transport, Fmn-binding Protein, Chain A"/>
    <property type="match status" value="1"/>
</dbReference>
<dbReference type="Pfam" id="PF01243">
    <property type="entry name" value="PNPOx_N"/>
    <property type="match status" value="1"/>
</dbReference>
<sequence length="168" mass="18613">MRETPEDLRRLQELLERSIGRAGEFLRSSFRMPEHSLSAEQLANHLRGIRNVALATVTQRGEPRVAPTGALFYRGAFHIPTVAAAARARHVARRPAVSLTYYEGSALAIIAHGRAALIPAGEPEFEALNELYISSGGQDIRAWGEAVYLRIDPDVLYTFALYPDRFPG</sequence>
<evidence type="ECO:0000313" key="3">
    <source>
        <dbReference type="Proteomes" id="UP000295244"/>
    </source>
</evidence>
<dbReference type="RefSeq" id="WP_132687524.1">
    <property type="nucleotide sequence ID" value="NZ_SKBU01000003.1"/>
</dbReference>
<dbReference type="Proteomes" id="UP000295244">
    <property type="component" value="Unassembled WGS sequence"/>
</dbReference>
<dbReference type="SUPFAM" id="SSF50475">
    <property type="entry name" value="FMN-binding split barrel"/>
    <property type="match status" value="1"/>
</dbReference>
<proteinExistence type="predicted"/>
<gene>
    <name evidence="2" type="ORF">E0L93_01545</name>
</gene>
<dbReference type="OrthoDB" id="4540122at2"/>
<dbReference type="InterPro" id="IPR011576">
    <property type="entry name" value="Pyridox_Oxase_N"/>
</dbReference>
<protein>
    <submittedName>
        <fullName evidence="2">Pyridoxamine 5'-phosphate oxidase family protein</fullName>
    </submittedName>
</protein>
<evidence type="ECO:0000259" key="1">
    <source>
        <dbReference type="Pfam" id="PF01243"/>
    </source>
</evidence>
<dbReference type="EMBL" id="SKBU01000003">
    <property type="protein sequence ID" value="TCJ20532.1"/>
    <property type="molecule type" value="Genomic_DNA"/>
</dbReference>
<reference evidence="2 3" key="1">
    <citation type="submission" date="2019-03" db="EMBL/GenBank/DDBJ databases">
        <title>Whole genome sequence of a novel Rubrobacter taiwanensis strain, isolated from Yellowstone National Park.</title>
        <authorList>
            <person name="Freed S."/>
            <person name="Ramaley R.F."/>
            <person name="Kyndt J.A."/>
        </authorList>
    </citation>
    <scope>NUCLEOTIDE SEQUENCE [LARGE SCALE GENOMIC DNA]</scope>
    <source>
        <strain evidence="2 3">Yellowstone</strain>
    </source>
</reference>
<evidence type="ECO:0000313" key="2">
    <source>
        <dbReference type="EMBL" id="TCJ20532.1"/>
    </source>
</evidence>
<dbReference type="AlphaFoldDB" id="A0A4V2NXA5"/>
<dbReference type="InterPro" id="IPR012349">
    <property type="entry name" value="Split_barrel_FMN-bd"/>
</dbReference>
<keyword evidence="3" id="KW-1185">Reference proteome</keyword>
<accession>A0A4V2NXA5</accession>
<organism evidence="2 3">
    <name type="scientific">Rubrobacter taiwanensis</name>
    <dbReference type="NCBI Taxonomy" id="185139"/>
    <lineage>
        <taxon>Bacteria</taxon>
        <taxon>Bacillati</taxon>
        <taxon>Actinomycetota</taxon>
        <taxon>Rubrobacteria</taxon>
        <taxon>Rubrobacterales</taxon>
        <taxon>Rubrobacteraceae</taxon>
        <taxon>Rubrobacter</taxon>
    </lineage>
</organism>
<feature type="domain" description="Pyridoxamine 5'-phosphate oxidase N-terminal" evidence="1">
    <location>
        <begin position="40"/>
        <end position="132"/>
    </location>
</feature>
<comment type="caution">
    <text evidence="2">The sequence shown here is derived from an EMBL/GenBank/DDBJ whole genome shotgun (WGS) entry which is preliminary data.</text>
</comment>